<name>A0A428VXZ4_AMYBA</name>
<dbReference type="Pfam" id="PF10706">
    <property type="entry name" value="Aminoglyc_resit"/>
    <property type="match status" value="1"/>
</dbReference>
<dbReference type="InterPro" id="IPR019646">
    <property type="entry name" value="Aminoglyc_AdlTrfase"/>
</dbReference>
<protein>
    <submittedName>
        <fullName evidence="1">Aminoglycoside nucleotidyltransferase</fullName>
    </submittedName>
</protein>
<evidence type="ECO:0000313" key="2">
    <source>
        <dbReference type="Proteomes" id="UP000286716"/>
    </source>
</evidence>
<evidence type="ECO:0000313" key="1">
    <source>
        <dbReference type="EMBL" id="RSM35733.1"/>
    </source>
</evidence>
<organism evidence="1 2">
    <name type="scientific">Amycolatopsis balhimycina DSM 5908</name>
    <dbReference type="NCBI Taxonomy" id="1081091"/>
    <lineage>
        <taxon>Bacteria</taxon>
        <taxon>Bacillati</taxon>
        <taxon>Actinomycetota</taxon>
        <taxon>Actinomycetes</taxon>
        <taxon>Pseudonocardiales</taxon>
        <taxon>Pseudonocardiaceae</taxon>
        <taxon>Amycolatopsis</taxon>
    </lineage>
</organism>
<dbReference type="Gene3D" id="3.30.460.40">
    <property type="match status" value="1"/>
</dbReference>
<proteinExistence type="predicted"/>
<keyword evidence="1" id="KW-0808">Transferase</keyword>
<dbReference type="OrthoDB" id="9800567at2"/>
<gene>
    <name evidence="1" type="ORF">DMA12_43250</name>
</gene>
<dbReference type="AlphaFoldDB" id="A0A428VXZ4"/>
<sequence>METAEVLEVVRECQAAGIEIWIDGGWCVDALLGRRTRDHNDLDVAVSRQEVSRLRECLAMLGYAAENRDGATEWNFVMARSDGGGSVDVHVFEFDEDGNCIYGIEYPNDSFSGVGVIGGEQVRCINPERMFQFKTAYPPAAKDRLDVQAMSARFGFELPASYRIGT</sequence>
<dbReference type="GO" id="GO:0016740">
    <property type="term" value="F:transferase activity"/>
    <property type="evidence" value="ECO:0007669"/>
    <property type="project" value="UniProtKB-KW"/>
</dbReference>
<dbReference type="EMBL" id="QHHU01000099">
    <property type="protein sequence ID" value="RSM35733.1"/>
    <property type="molecule type" value="Genomic_DNA"/>
</dbReference>
<comment type="caution">
    <text evidence="1">The sequence shown here is derived from an EMBL/GenBank/DDBJ whole genome shotgun (WGS) entry which is preliminary data.</text>
</comment>
<dbReference type="RefSeq" id="WP_020639675.1">
    <property type="nucleotide sequence ID" value="NZ_QHHU01000099.1"/>
</dbReference>
<accession>A0A428VXZ4</accession>
<keyword evidence="2" id="KW-1185">Reference proteome</keyword>
<reference evidence="1 2" key="1">
    <citation type="submission" date="2018-05" db="EMBL/GenBank/DDBJ databases">
        <title>Evolution of GPA BGCs.</title>
        <authorList>
            <person name="Waglechner N."/>
            <person name="Wright G.D."/>
        </authorList>
    </citation>
    <scope>NUCLEOTIDE SEQUENCE [LARGE SCALE GENOMIC DNA]</scope>
    <source>
        <strain evidence="1 2">DSM 5908</strain>
    </source>
</reference>
<dbReference type="Proteomes" id="UP000286716">
    <property type="component" value="Unassembled WGS sequence"/>
</dbReference>